<keyword evidence="9" id="KW-0333">Golgi apparatus</keyword>
<dbReference type="InterPro" id="IPR008564">
    <property type="entry name" value="TVP23-like"/>
</dbReference>
<dbReference type="OrthoDB" id="2151161at2759"/>
<evidence type="ECO:0000256" key="2">
    <source>
        <dbReference type="ARBA" id="ARBA00005467"/>
    </source>
</evidence>
<evidence type="ECO:0000256" key="3">
    <source>
        <dbReference type="ARBA" id="ARBA00022603"/>
    </source>
</evidence>
<dbReference type="eggNOG" id="KOG3195">
    <property type="taxonomic scope" value="Eukaryota"/>
</dbReference>
<dbReference type="Proteomes" id="UP000028924">
    <property type="component" value="Unassembled WGS sequence"/>
</dbReference>
<proteinExistence type="inferred from homology"/>
<dbReference type="GeneID" id="23615843"/>
<organism evidence="11 12">
    <name type="scientific">Auxenochlorella protothecoides</name>
    <name type="common">Green microalga</name>
    <name type="synonym">Chlorella protothecoides</name>
    <dbReference type="NCBI Taxonomy" id="3075"/>
    <lineage>
        <taxon>Eukaryota</taxon>
        <taxon>Viridiplantae</taxon>
        <taxon>Chlorophyta</taxon>
        <taxon>core chlorophytes</taxon>
        <taxon>Trebouxiophyceae</taxon>
        <taxon>Chlorellales</taxon>
        <taxon>Chlorellaceae</taxon>
        <taxon>Auxenochlorella</taxon>
    </lineage>
</organism>
<keyword evidence="12" id="KW-1185">Reference proteome</keyword>
<evidence type="ECO:0000259" key="10">
    <source>
        <dbReference type="PROSITE" id="PS51562"/>
    </source>
</evidence>
<dbReference type="GO" id="GO:0004482">
    <property type="term" value="F:mRNA 5'-cap (guanine-N7-)-methyltransferase activity"/>
    <property type="evidence" value="ECO:0007669"/>
    <property type="project" value="UniProtKB-EC"/>
</dbReference>
<comment type="function">
    <text evidence="9">Golgi membrane protein involved in vesicular trafficking.</text>
</comment>
<evidence type="ECO:0000313" key="12">
    <source>
        <dbReference type="Proteomes" id="UP000028924"/>
    </source>
</evidence>
<keyword evidence="5 9" id="KW-0812">Transmembrane</keyword>
<feature type="domain" description="MRNA cap 0 methyltransferase" evidence="10">
    <location>
        <begin position="1"/>
        <end position="221"/>
    </location>
</feature>
<evidence type="ECO:0000256" key="5">
    <source>
        <dbReference type="ARBA" id="ARBA00022692"/>
    </source>
</evidence>
<dbReference type="AlphaFoldDB" id="A0A087SN78"/>
<evidence type="ECO:0000256" key="1">
    <source>
        <dbReference type="ARBA" id="ARBA00004141"/>
    </source>
</evidence>
<dbReference type="KEGG" id="apro:F751_4452"/>
<accession>A0A087SN78</accession>
<dbReference type="GO" id="GO:0009306">
    <property type="term" value="P:protein secretion"/>
    <property type="evidence" value="ECO:0007669"/>
    <property type="project" value="TreeGrafter"/>
</dbReference>
<dbReference type="Pfam" id="PF05832">
    <property type="entry name" value="DUF846"/>
    <property type="match status" value="1"/>
</dbReference>
<comment type="catalytic activity">
    <reaction evidence="8">
        <text>a 5'-end (5'-triphosphoguanosine)-ribonucleoside in mRNA + S-adenosyl-L-methionine = a 5'-end (N(7)-methyl 5'-triphosphoguanosine)-ribonucleoside in mRNA + S-adenosyl-L-homocysteine</text>
        <dbReference type="Rhea" id="RHEA:67008"/>
        <dbReference type="Rhea" id="RHEA-COMP:17166"/>
        <dbReference type="Rhea" id="RHEA-COMP:17167"/>
        <dbReference type="ChEBI" id="CHEBI:57856"/>
        <dbReference type="ChEBI" id="CHEBI:59789"/>
        <dbReference type="ChEBI" id="CHEBI:156461"/>
        <dbReference type="ChEBI" id="CHEBI:167617"/>
        <dbReference type="EC" id="2.1.1.56"/>
    </reaction>
</comment>
<comment type="subcellular location">
    <subcellularLocation>
        <location evidence="9">Golgi apparatus membrane</location>
        <topology evidence="9">Multi-pass membrane protein</topology>
    </subcellularLocation>
    <subcellularLocation>
        <location evidence="1">Membrane</location>
        <topology evidence="1">Multi-pass membrane protein</topology>
    </subcellularLocation>
</comment>
<dbReference type="PANTHER" id="PTHR13019:SF7">
    <property type="entry name" value="GOLGI APPARATUS MEMBRANE PROTEIN TVP23"/>
    <property type="match status" value="1"/>
</dbReference>
<evidence type="ECO:0000256" key="4">
    <source>
        <dbReference type="ARBA" id="ARBA00022679"/>
    </source>
</evidence>
<evidence type="ECO:0000256" key="8">
    <source>
        <dbReference type="ARBA" id="ARBA00044712"/>
    </source>
</evidence>
<name>A0A087SN78_AUXPR</name>
<keyword evidence="3" id="KW-0489">Methyltransferase</keyword>
<dbReference type="SUPFAM" id="SSF53335">
    <property type="entry name" value="S-adenosyl-L-methionine-dependent methyltransferases"/>
    <property type="match status" value="1"/>
</dbReference>
<dbReference type="InterPro" id="IPR004971">
    <property type="entry name" value="mRNA_G-N7_MeTrfase_dom"/>
</dbReference>
<dbReference type="Pfam" id="PF03291">
    <property type="entry name" value="mRNA_G-N7_MeTrfase"/>
    <property type="match status" value="1"/>
</dbReference>
<keyword evidence="4" id="KW-0808">Transferase</keyword>
<evidence type="ECO:0000313" key="11">
    <source>
        <dbReference type="EMBL" id="KFM27182.1"/>
    </source>
</evidence>
<evidence type="ECO:0000256" key="7">
    <source>
        <dbReference type="ARBA" id="ARBA00023136"/>
    </source>
</evidence>
<dbReference type="GO" id="GO:0016192">
    <property type="term" value="P:vesicle-mediated transport"/>
    <property type="evidence" value="ECO:0007669"/>
    <property type="project" value="TreeGrafter"/>
</dbReference>
<feature type="transmembrane region" description="Helical" evidence="9">
    <location>
        <begin position="339"/>
        <end position="360"/>
    </location>
</feature>
<evidence type="ECO:0000256" key="9">
    <source>
        <dbReference type="RuleBase" id="RU361206"/>
    </source>
</evidence>
<sequence>MDRQALEYTREHYNKHSNQFSEAQARKSELSLDYSFEASPELGLSECKESERYDAVTCMFAVHYFFVAEKALKQFLHNVSINLKPGGYFFGTVPDGRRVNECIRGSLTYQSPMLTVEARWKGSPGCFGSAYICAIGDTVTGSEKGTEGSLEYLVYSNVFVGVAAQYGLVPVLQYDMPSLENVLDPADANKPLKHFLPRFPGSHPSLEQASRLFATFVFQKQGEYPAAEPVADAAPGPNGAVAEPPSYAHPTAALFLVLFKFSAIFYYVLCGLFGTGFVINFCVITFLLVCDFWTVKNVSGRLLVGLRWWNEVSETGGSDWKFESLAEGQRTVNKHDARVFWLVLYITPPLWCLLGLVALLKLNLDYLLLVVIATLLSGANLAGYLKCSKAAQAQLKGVTSGLVSAGIKAYFNRG</sequence>
<dbReference type="PROSITE" id="PS51562">
    <property type="entry name" value="RNA_CAP0_MT"/>
    <property type="match status" value="1"/>
</dbReference>
<feature type="transmembrane region" description="Helical" evidence="9">
    <location>
        <begin position="264"/>
        <end position="289"/>
    </location>
</feature>
<dbReference type="RefSeq" id="XP_011400149.1">
    <property type="nucleotide sequence ID" value="XM_011401847.1"/>
</dbReference>
<keyword evidence="6 9" id="KW-1133">Transmembrane helix</keyword>
<dbReference type="Gene3D" id="3.40.50.150">
    <property type="entry name" value="Vaccinia Virus protein VP39"/>
    <property type="match status" value="1"/>
</dbReference>
<dbReference type="STRING" id="3075.A0A087SN78"/>
<dbReference type="EMBL" id="KL662144">
    <property type="protein sequence ID" value="KFM27182.1"/>
    <property type="molecule type" value="Genomic_DNA"/>
</dbReference>
<dbReference type="GO" id="GO:0000139">
    <property type="term" value="C:Golgi membrane"/>
    <property type="evidence" value="ECO:0007669"/>
    <property type="project" value="UniProtKB-SubCell"/>
</dbReference>
<protein>
    <recommendedName>
        <fullName evidence="9">Golgi apparatus membrane protein TVP23</fullName>
    </recommendedName>
</protein>
<dbReference type="InterPro" id="IPR029063">
    <property type="entry name" value="SAM-dependent_MTases_sf"/>
</dbReference>
<evidence type="ECO:0000256" key="6">
    <source>
        <dbReference type="ARBA" id="ARBA00022989"/>
    </source>
</evidence>
<dbReference type="PANTHER" id="PTHR13019">
    <property type="entry name" value="GOLGI APPARATUS MEMBRANE PROTEIN TVP23"/>
    <property type="match status" value="1"/>
</dbReference>
<keyword evidence="7 9" id="KW-0472">Membrane</keyword>
<feature type="transmembrane region" description="Helical" evidence="9">
    <location>
        <begin position="366"/>
        <end position="385"/>
    </location>
</feature>
<comment type="similarity">
    <text evidence="2 9">Belongs to the TVP23 family.</text>
</comment>
<gene>
    <name evidence="11" type="ORF">F751_4452</name>
</gene>
<reference evidence="11 12" key="1">
    <citation type="journal article" date="2014" name="BMC Genomics">
        <title>Oil accumulation mechanisms of the oleaginous microalga Chlorella protothecoides revealed through its genome, transcriptomes, and proteomes.</title>
        <authorList>
            <person name="Gao C."/>
            <person name="Wang Y."/>
            <person name="Shen Y."/>
            <person name="Yan D."/>
            <person name="He X."/>
            <person name="Dai J."/>
            <person name="Wu Q."/>
        </authorList>
    </citation>
    <scope>NUCLEOTIDE SEQUENCE [LARGE SCALE GENOMIC DNA]</scope>
    <source>
        <strain evidence="11 12">0710</strain>
    </source>
</reference>